<dbReference type="OrthoDB" id="639110at2759"/>
<dbReference type="Proteomes" id="UP000295252">
    <property type="component" value="Chromosome IX"/>
</dbReference>
<feature type="compositionally biased region" description="Basic and acidic residues" evidence="1">
    <location>
        <begin position="63"/>
        <end position="77"/>
    </location>
</feature>
<dbReference type="PhylomeDB" id="A0A068U2J9"/>
<dbReference type="AlphaFoldDB" id="A0A068U2J9"/>
<gene>
    <name evidence="2" type="ORF">GSCOC_T00040258001</name>
</gene>
<dbReference type="Gramene" id="CDP02765">
    <property type="protein sequence ID" value="CDP02765"/>
    <property type="gene ID" value="GSCOC_T00040258001"/>
</dbReference>
<dbReference type="FunCoup" id="A0A068U2J9">
    <property type="interactions" value="415"/>
</dbReference>
<dbReference type="InParanoid" id="A0A068U2J9"/>
<dbReference type="InterPro" id="IPR037690">
    <property type="entry name" value="FAM204A"/>
</dbReference>
<protein>
    <submittedName>
        <fullName evidence="2">Uncharacterized protein</fullName>
    </submittedName>
</protein>
<dbReference type="PANTHER" id="PTHR14386">
    <property type="entry name" value="PROTEIN FAM204A"/>
    <property type="match status" value="1"/>
</dbReference>
<feature type="compositionally biased region" description="Basic and acidic residues" evidence="1">
    <location>
        <begin position="124"/>
        <end position="138"/>
    </location>
</feature>
<dbReference type="PANTHER" id="PTHR14386:SF2">
    <property type="entry name" value="PROTEIN FAM204A"/>
    <property type="match status" value="1"/>
</dbReference>
<dbReference type="EMBL" id="HG739092">
    <property type="protein sequence ID" value="CDP02765.1"/>
    <property type="molecule type" value="Genomic_DNA"/>
</dbReference>
<evidence type="ECO:0000313" key="3">
    <source>
        <dbReference type="Proteomes" id="UP000295252"/>
    </source>
</evidence>
<proteinExistence type="predicted"/>
<name>A0A068U2J9_COFCA</name>
<keyword evidence="3" id="KW-1185">Reference proteome</keyword>
<organism evidence="2 3">
    <name type="scientific">Coffea canephora</name>
    <name type="common">Robusta coffee</name>
    <dbReference type="NCBI Taxonomy" id="49390"/>
    <lineage>
        <taxon>Eukaryota</taxon>
        <taxon>Viridiplantae</taxon>
        <taxon>Streptophyta</taxon>
        <taxon>Embryophyta</taxon>
        <taxon>Tracheophyta</taxon>
        <taxon>Spermatophyta</taxon>
        <taxon>Magnoliopsida</taxon>
        <taxon>eudicotyledons</taxon>
        <taxon>Gunneridae</taxon>
        <taxon>Pentapetalae</taxon>
        <taxon>asterids</taxon>
        <taxon>lamiids</taxon>
        <taxon>Gentianales</taxon>
        <taxon>Rubiaceae</taxon>
        <taxon>Ixoroideae</taxon>
        <taxon>Gardenieae complex</taxon>
        <taxon>Bertiereae - Coffeeae clade</taxon>
        <taxon>Coffeeae</taxon>
        <taxon>Coffea</taxon>
    </lineage>
</organism>
<reference evidence="3" key="1">
    <citation type="journal article" date="2014" name="Science">
        <title>The coffee genome provides insight into the convergent evolution of caffeine biosynthesis.</title>
        <authorList>
            <person name="Denoeud F."/>
            <person name="Carretero-Paulet L."/>
            <person name="Dereeper A."/>
            <person name="Droc G."/>
            <person name="Guyot R."/>
            <person name="Pietrella M."/>
            <person name="Zheng C."/>
            <person name="Alberti A."/>
            <person name="Anthony F."/>
            <person name="Aprea G."/>
            <person name="Aury J.M."/>
            <person name="Bento P."/>
            <person name="Bernard M."/>
            <person name="Bocs S."/>
            <person name="Campa C."/>
            <person name="Cenci A."/>
            <person name="Combes M.C."/>
            <person name="Crouzillat D."/>
            <person name="Da Silva C."/>
            <person name="Daddiego L."/>
            <person name="De Bellis F."/>
            <person name="Dussert S."/>
            <person name="Garsmeur O."/>
            <person name="Gayraud T."/>
            <person name="Guignon V."/>
            <person name="Jahn K."/>
            <person name="Jamilloux V."/>
            <person name="Joet T."/>
            <person name="Labadie K."/>
            <person name="Lan T."/>
            <person name="Leclercq J."/>
            <person name="Lepelley M."/>
            <person name="Leroy T."/>
            <person name="Li L.T."/>
            <person name="Librado P."/>
            <person name="Lopez L."/>
            <person name="Munoz A."/>
            <person name="Noel B."/>
            <person name="Pallavicini A."/>
            <person name="Perrotta G."/>
            <person name="Poncet V."/>
            <person name="Pot D."/>
            <person name="Priyono X."/>
            <person name="Rigoreau M."/>
            <person name="Rouard M."/>
            <person name="Rozas J."/>
            <person name="Tranchant-Dubreuil C."/>
            <person name="VanBuren R."/>
            <person name="Zhang Q."/>
            <person name="Andrade A.C."/>
            <person name="Argout X."/>
            <person name="Bertrand B."/>
            <person name="de Kochko A."/>
            <person name="Graziosi G."/>
            <person name="Henry R.J."/>
            <person name="Jayarama X."/>
            <person name="Ming R."/>
            <person name="Nagai C."/>
            <person name="Rounsley S."/>
            <person name="Sankoff D."/>
            <person name="Giuliano G."/>
            <person name="Albert V.A."/>
            <person name="Wincker P."/>
            <person name="Lashermes P."/>
        </authorList>
    </citation>
    <scope>NUCLEOTIDE SEQUENCE [LARGE SCALE GENOMIC DNA]</scope>
    <source>
        <strain evidence="3">cv. DH200-94</strain>
    </source>
</reference>
<dbReference type="OMA" id="WGLDIKE"/>
<sequence>MEEGERREAAIASAASLQPNFTPKKSNITPSQLSKFHELHKRRLKIKAKSKTKTKIKGPEGNGKSHENGSNGKERIGKASGATTTVEGSSVPFPKGSTDENSSVQESVAAHPVSTPKRQKKLHWGLDTKERWEMKANM</sequence>
<accession>A0A068U2J9</accession>
<dbReference type="STRING" id="49390.A0A068U2J9"/>
<feature type="region of interest" description="Disordered" evidence="1">
    <location>
        <begin position="1"/>
        <end position="138"/>
    </location>
</feature>
<feature type="compositionally biased region" description="Polar residues" evidence="1">
    <location>
        <begin position="17"/>
        <end position="34"/>
    </location>
</feature>
<evidence type="ECO:0000313" key="2">
    <source>
        <dbReference type="EMBL" id="CDP02765.1"/>
    </source>
</evidence>
<evidence type="ECO:0000256" key="1">
    <source>
        <dbReference type="SAM" id="MobiDB-lite"/>
    </source>
</evidence>
<feature type="compositionally biased region" description="Basic residues" evidence="1">
    <location>
        <begin position="38"/>
        <end position="56"/>
    </location>
</feature>